<dbReference type="SUPFAM" id="SSF55073">
    <property type="entry name" value="Nucleotide cyclase"/>
    <property type="match status" value="1"/>
</dbReference>
<dbReference type="VEuPathDB" id="FungiDB:PV08_00098"/>
<dbReference type="GO" id="GO:0009190">
    <property type="term" value="P:cyclic nucleotide biosynthetic process"/>
    <property type="evidence" value="ECO:0007669"/>
    <property type="project" value="InterPro"/>
</dbReference>
<dbReference type="RefSeq" id="XP_016239742.1">
    <property type="nucleotide sequence ID" value="XM_016374466.1"/>
</dbReference>
<dbReference type="SMART" id="SM00044">
    <property type="entry name" value="CYCc"/>
    <property type="match status" value="1"/>
</dbReference>
<dbReference type="InterPro" id="IPR001054">
    <property type="entry name" value="A/G_cyclase"/>
</dbReference>
<keyword evidence="4" id="KW-1185">Reference proteome</keyword>
<name>A0A0D1YWA0_9EURO</name>
<dbReference type="Proteomes" id="UP000053328">
    <property type="component" value="Unassembled WGS sequence"/>
</dbReference>
<protein>
    <recommendedName>
        <fullName evidence="2">Guanylate cyclase domain-containing protein</fullName>
    </recommendedName>
</protein>
<dbReference type="PANTHER" id="PTHR43081:SF1">
    <property type="entry name" value="ADENYLATE CYCLASE, TERMINAL-DIFFERENTIATION SPECIFIC"/>
    <property type="match status" value="1"/>
</dbReference>
<feature type="domain" description="Guanylate cyclase" evidence="2">
    <location>
        <begin position="188"/>
        <end position="325"/>
    </location>
</feature>
<organism evidence="3 4">
    <name type="scientific">Exophiala spinifera</name>
    <dbReference type="NCBI Taxonomy" id="91928"/>
    <lineage>
        <taxon>Eukaryota</taxon>
        <taxon>Fungi</taxon>
        <taxon>Dikarya</taxon>
        <taxon>Ascomycota</taxon>
        <taxon>Pezizomycotina</taxon>
        <taxon>Eurotiomycetes</taxon>
        <taxon>Chaetothyriomycetidae</taxon>
        <taxon>Chaetothyriales</taxon>
        <taxon>Herpotrichiellaceae</taxon>
        <taxon>Exophiala</taxon>
    </lineage>
</organism>
<proteinExistence type="predicted"/>
<feature type="compositionally biased region" description="Polar residues" evidence="1">
    <location>
        <begin position="31"/>
        <end position="41"/>
    </location>
</feature>
<dbReference type="PROSITE" id="PS50125">
    <property type="entry name" value="GUANYLATE_CYCLASE_2"/>
    <property type="match status" value="1"/>
</dbReference>
<dbReference type="InterPro" id="IPR050697">
    <property type="entry name" value="Adenylyl/Guanylyl_Cyclase_3/4"/>
</dbReference>
<dbReference type="Gene3D" id="3.30.70.1230">
    <property type="entry name" value="Nucleotide cyclase"/>
    <property type="match status" value="1"/>
</dbReference>
<dbReference type="OrthoDB" id="2021138at2759"/>
<dbReference type="AlphaFoldDB" id="A0A0D1YWA0"/>
<evidence type="ECO:0000313" key="3">
    <source>
        <dbReference type="EMBL" id="KIW19526.1"/>
    </source>
</evidence>
<evidence type="ECO:0000313" key="4">
    <source>
        <dbReference type="Proteomes" id="UP000053328"/>
    </source>
</evidence>
<dbReference type="STRING" id="91928.A0A0D1YWA0"/>
<dbReference type="GO" id="GO:0035556">
    <property type="term" value="P:intracellular signal transduction"/>
    <property type="evidence" value="ECO:0007669"/>
    <property type="project" value="InterPro"/>
</dbReference>
<dbReference type="PANTHER" id="PTHR43081">
    <property type="entry name" value="ADENYLATE CYCLASE, TERMINAL-DIFFERENTIATION SPECIFIC-RELATED"/>
    <property type="match status" value="1"/>
</dbReference>
<dbReference type="CDD" id="cd07302">
    <property type="entry name" value="CHD"/>
    <property type="match status" value="1"/>
</dbReference>
<dbReference type="InterPro" id="IPR029787">
    <property type="entry name" value="Nucleotide_cyclase"/>
</dbReference>
<dbReference type="GeneID" id="27327181"/>
<dbReference type="EMBL" id="KN847492">
    <property type="protein sequence ID" value="KIW19526.1"/>
    <property type="molecule type" value="Genomic_DNA"/>
</dbReference>
<gene>
    <name evidence="3" type="ORF">PV08_00098</name>
</gene>
<accession>A0A0D1YWA0</accession>
<dbReference type="Pfam" id="PF00211">
    <property type="entry name" value="Guanylate_cyc"/>
    <property type="match status" value="1"/>
</dbReference>
<reference evidence="3 4" key="1">
    <citation type="submission" date="2015-01" db="EMBL/GenBank/DDBJ databases">
        <title>The Genome Sequence of Exophiala spinifera CBS89968.</title>
        <authorList>
            <consortium name="The Broad Institute Genomics Platform"/>
            <person name="Cuomo C."/>
            <person name="de Hoog S."/>
            <person name="Gorbushina A."/>
            <person name="Stielow B."/>
            <person name="Teixiera M."/>
            <person name="Abouelleil A."/>
            <person name="Chapman S.B."/>
            <person name="Priest M."/>
            <person name="Young S.K."/>
            <person name="Wortman J."/>
            <person name="Nusbaum C."/>
            <person name="Birren B."/>
        </authorList>
    </citation>
    <scope>NUCLEOTIDE SEQUENCE [LARGE SCALE GENOMIC DNA]</scope>
    <source>
        <strain evidence="3 4">CBS 89968</strain>
    </source>
</reference>
<feature type="region of interest" description="Disordered" evidence="1">
    <location>
        <begin position="31"/>
        <end position="52"/>
    </location>
</feature>
<evidence type="ECO:0000256" key="1">
    <source>
        <dbReference type="SAM" id="MobiDB-lite"/>
    </source>
</evidence>
<sequence length="448" mass="49525">MSATPQKLEALRSLRDLPHVWKPATSFVSVQTANSRGSSPCSPRRDRMKKSLGRRTCSGFNHARLVFVASPTPTPPPTSTTAAPTTSIRIITAPRPPSPNRVTTSVLLQKDLFDIGTYYGYACRNASRSFSSTRVADAPDFKPKHALNSLRIKGNAAPETGTPNLESKEKETDIALATGPPPPEGPLSIVFTDIVKSTAMWEKNTTAMSRAMSLHDASIRSLLQRNHGYEVKQNGDGFMIAFSTATSAVQFCLDVQEELLAERWPAGILDLPSGKTTLDDEGHVLFRGLKLRMSAHWGTPVCNWNEIIERMDYLGPMVNRAARFIEVTEPGQIVVSEDFLLRLQGELADVAKDESVDRFRTPEETKRTKEDARSLAMNVTLTNHQSFAIKRLGHHRFKGLDDPQTLYFLVPGSLEGRMAHWHRVKHVAGVKGNVRSDSGRRDGGKDDD</sequence>
<dbReference type="HOGENOM" id="CLU_609778_0_0_1"/>
<evidence type="ECO:0000259" key="2">
    <source>
        <dbReference type="PROSITE" id="PS50125"/>
    </source>
</evidence>